<feature type="domain" description="Cadherin" evidence="12">
    <location>
        <begin position="108"/>
        <end position="230"/>
    </location>
</feature>
<dbReference type="CDD" id="cd11304">
    <property type="entry name" value="Cadherin_repeat"/>
    <property type="match status" value="3"/>
</dbReference>
<protein>
    <recommendedName>
        <fullName evidence="12">Cadherin domain-containing protein</fullName>
    </recommendedName>
</protein>
<evidence type="ECO:0000313" key="13">
    <source>
        <dbReference type="EMBL" id="KAJ8919173.1"/>
    </source>
</evidence>
<evidence type="ECO:0000256" key="3">
    <source>
        <dbReference type="ARBA" id="ARBA00022737"/>
    </source>
</evidence>
<feature type="region of interest" description="Disordered" evidence="9">
    <location>
        <begin position="587"/>
        <end position="644"/>
    </location>
</feature>
<keyword evidence="2 10" id="KW-0812">Transmembrane</keyword>
<evidence type="ECO:0000256" key="5">
    <source>
        <dbReference type="ARBA" id="ARBA00022989"/>
    </source>
</evidence>
<feature type="compositionally biased region" description="Polar residues" evidence="9">
    <location>
        <begin position="562"/>
        <end position="572"/>
    </location>
</feature>
<dbReference type="PROSITE" id="PS00232">
    <property type="entry name" value="CADHERIN_1"/>
    <property type="match status" value="1"/>
</dbReference>
<evidence type="ECO:0000256" key="1">
    <source>
        <dbReference type="ARBA" id="ARBA00004167"/>
    </source>
</evidence>
<dbReference type="InterPro" id="IPR020894">
    <property type="entry name" value="Cadherin_CS"/>
</dbReference>
<dbReference type="InterPro" id="IPR056989">
    <property type="entry name" value="PCDH15_12th_dom"/>
</dbReference>
<evidence type="ECO:0000256" key="7">
    <source>
        <dbReference type="ARBA" id="ARBA00023180"/>
    </source>
</evidence>
<dbReference type="PANTHER" id="PTHR24028">
    <property type="entry name" value="CADHERIN-87A"/>
    <property type="match status" value="1"/>
</dbReference>
<dbReference type="InterPro" id="IPR050174">
    <property type="entry name" value="Protocadherin/Cadherin-CA"/>
</dbReference>
<dbReference type="Pfam" id="PF00028">
    <property type="entry name" value="Cadherin"/>
    <property type="match status" value="2"/>
</dbReference>
<dbReference type="Pfam" id="PF23206">
    <property type="entry name" value="PCDH15_12th"/>
    <property type="match status" value="1"/>
</dbReference>
<evidence type="ECO:0000256" key="4">
    <source>
        <dbReference type="ARBA" id="ARBA00022837"/>
    </source>
</evidence>
<sequence>MTIVLVSTIFMFFMCYCHGDRLNSGVGIFYVANCLVKCGFCTTDERKNEHRRIVTTIGKLDYEMEKSHNVTILASDLGSPSLSSTAILIVNVIDVPEDIKSIERPVFAHRYYEVEVEENVPVPLKILTLNVTEPYRSQKLRYSIVAEKSSDVKRTFKIDPRNGSLFIVESPDREQKALYELIIRLDQYKVGRDMTVMIYPVTNERLGNLGLNEVKVIIRVTDVNDNAPKFTVTGRPIIAAMPTTANYGYHVIRLQATDPDLGLNGEVRYQILSRADEASRRFAIDPVTGQVRGIGSFLKDAGKVFGFDVKATDRRGADDGKSSIANVFVYVLDEQKQLVMVMGLKPTEVERSMENITTALYNATGFDIRVRKLEPHSDRNQVDNSATDMYLYAVDPLLNTVVDMDRLQRILQSKQNEIEKNLEGPKVLGVVSGKFEKNQHKTRRILLSSLEVGIVILGCVVFVGALTTAICVICIRRRKRRLLEKSFSQPLGYTIAAGALGKAGLFPSTFGDDLHYTGAGVHDMTQSPTGYLHRHDSSCPAMTMQRPQFRERSRSSGCVEKSVTSLHSSGQDSGIVDGAVHCHCEHSSSHSSEESCNSYEDSLQSVPPRRKNRDSNLTHFTHSTRNTQQRRSRNRSISEDVVPSPAGLHRIQSLTHLPAAPAAIFIPGPSALRRSTERLMMTCPRNP</sequence>
<feature type="domain" description="Cadherin" evidence="12">
    <location>
        <begin position="53"/>
        <end position="107"/>
    </location>
</feature>
<proteinExistence type="predicted"/>
<evidence type="ECO:0000256" key="6">
    <source>
        <dbReference type="ARBA" id="ARBA00023136"/>
    </source>
</evidence>
<dbReference type="InterPro" id="IPR015919">
    <property type="entry name" value="Cadherin-like_sf"/>
</dbReference>
<dbReference type="Proteomes" id="UP001159042">
    <property type="component" value="Unassembled WGS sequence"/>
</dbReference>
<evidence type="ECO:0000313" key="14">
    <source>
        <dbReference type="Proteomes" id="UP001159042"/>
    </source>
</evidence>
<feature type="domain" description="Cadherin" evidence="12">
    <location>
        <begin position="233"/>
        <end position="348"/>
    </location>
</feature>
<evidence type="ECO:0000256" key="11">
    <source>
        <dbReference type="SAM" id="SignalP"/>
    </source>
</evidence>
<comment type="caution">
    <text evidence="13">The sequence shown here is derived from an EMBL/GenBank/DDBJ whole genome shotgun (WGS) entry which is preliminary data.</text>
</comment>
<dbReference type="GO" id="GO:0005509">
    <property type="term" value="F:calcium ion binding"/>
    <property type="evidence" value="ECO:0007669"/>
    <property type="project" value="UniProtKB-UniRule"/>
</dbReference>
<gene>
    <name evidence="13" type="ORF">NQ315_012159</name>
</gene>
<feature type="chain" id="PRO_5043832631" description="Cadherin domain-containing protein" evidence="11">
    <location>
        <begin position="20"/>
        <end position="687"/>
    </location>
</feature>
<dbReference type="GO" id="GO:0005886">
    <property type="term" value="C:plasma membrane"/>
    <property type="evidence" value="ECO:0007669"/>
    <property type="project" value="InterPro"/>
</dbReference>
<feature type="region of interest" description="Disordered" evidence="9">
    <location>
        <begin position="543"/>
        <end position="572"/>
    </location>
</feature>
<evidence type="ECO:0000256" key="2">
    <source>
        <dbReference type="ARBA" id="ARBA00022692"/>
    </source>
</evidence>
<accession>A0AAV8VY76</accession>
<dbReference type="PANTHER" id="PTHR24028:SF328">
    <property type="entry name" value="CADHERIN-3"/>
    <property type="match status" value="1"/>
</dbReference>
<dbReference type="SMART" id="SM00112">
    <property type="entry name" value="CA"/>
    <property type="match status" value="3"/>
</dbReference>
<feature type="signal peptide" evidence="11">
    <location>
        <begin position="1"/>
        <end position="19"/>
    </location>
</feature>
<evidence type="ECO:0000256" key="10">
    <source>
        <dbReference type="SAM" id="Phobius"/>
    </source>
</evidence>
<name>A0AAV8VY76_9CUCU</name>
<keyword evidence="5 10" id="KW-1133">Transmembrane helix</keyword>
<evidence type="ECO:0000256" key="8">
    <source>
        <dbReference type="PROSITE-ProRule" id="PRU00043"/>
    </source>
</evidence>
<keyword evidence="4 8" id="KW-0106">Calcium</keyword>
<dbReference type="InterPro" id="IPR002126">
    <property type="entry name" value="Cadherin-like_dom"/>
</dbReference>
<keyword evidence="14" id="KW-1185">Reference proteome</keyword>
<dbReference type="AlphaFoldDB" id="A0AAV8VY76"/>
<dbReference type="Gene3D" id="2.60.40.60">
    <property type="entry name" value="Cadherins"/>
    <property type="match status" value="3"/>
</dbReference>
<organism evidence="13 14">
    <name type="scientific">Exocentrus adspersus</name>
    <dbReference type="NCBI Taxonomy" id="1586481"/>
    <lineage>
        <taxon>Eukaryota</taxon>
        <taxon>Metazoa</taxon>
        <taxon>Ecdysozoa</taxon>
        <taxon>Arthropoda</taxon>
        <taxon>Hexapoda</taxon>
        <taxon>Insecta</taxon>
        <taxon>Pterygota</taxon>
        <taxon>Neoptera</taxon>
        <taxon>Endopterygota</taxon>
        <taxon>Coleoptera</taxon>
        <taxon>Polyphaga</taxon>
        <taxon>Cucujiformia</taxon>
        <taxon>Chrysomeloidea</taxon>
        <taxon>Cerambycidae</taxon>
        <taxon>Lamiinae</taxon>
        <taxon>Acanthocinini</taxon>
        <taxon>Exocentrus</taxon>
    </lineage>
</organism>
<keyword evidence="3" id="KW-0677">Repeat</keyword>
<dbReference type="GO" id="GO:0007156">
    <property type="term" value="P:homophilic cell adhesion via plasma membrane adhesion molecules"/>
    <property type="evidence" value="ECO:0007669"/>
    <property type="project" value="InterPro"/>
</dbReference>
<keyword evidence="11" id="KW-0732">Signal</keyword>
<feature type="transmembrane region" description="Helical" evidence="10">
    <location>
        <begin position="452"/>
        <end position="475"/>
    </location>
</feature>
<dbReference type="PRINTS" id="PR00205">
    <property type="entry name" value="CADHERIN"/>
</dbReference>
<keyword evidence="6 10" id="KW-0472">Membrane</keyword>
<evidence type="ECO:0000259" key="12">
    <source>
        <dbReference type="PROSITE" id="PS50268"/>
    </source>
</evidence>
<reference evidence="13 14" key="1">
    <citation type="journal article" date="2023" name="Insect Mol. Biol.">
        <title>Genome sequencing provides insights into the evolution of gene families encoding plant cell wall-degrading enzymes in longhorned beetles.</title>
        <authorList>
            <person name="Shin N.R."/>
            <person name="Okamura Y."/>
            <person name="Kirsch R."/>
            <person name="Pauchet Y."/>
        </authorList>
    </citation>
    <scope>NUCLEOTIDE SEQUENCE [LARGE SCALE GENOMIC DNA]</scope>
    <source>
        <strain evidence="13">EAD_L_NR</strain>
    </source>
</reference>
<dbReference type="PROSITE" id="PS50268">
    <property type="entry name" value="CADHERIN_2"/>
    <property type="match status" value="3"/>
</dbReference>
<dbReference type="SUPFAM" id="SSF49313">
    <property type="entry name" value="Cadherin-like"/>
    <property type="match status" value="3"/>
</dbReference>
<comment type="subcellular location">
    <subcellularLocation>
        <location evidence="1">Membrane</location>
        <topology evidence="1">Single-pass membrane protein</topology>
    </subcellularLocation>
</comment>
<dbReference type="EMBL" id="JANEYG010000020">
    <property type="protein sequence ID" value="KAJ8919173.1"/>
    <property type="molecule type" value="Genomic_DNA"/>
</dbReference>
<keyword evidence="7" id="KW-0325">Glycoprotein</keyword>
<evidence type="ECO:0000256" key="9">
    <source>
        <dbReference type="SAM" id="MobiDB-lite"/>
    </source>
</evidence>